<dbReference type="GO" id="GO:0003700">
    <property type="term" value="F:DNA-binding transcription factor activity"/>
    <property type="evidence" value="ECO:0007669"/>
    <property type="project" value="TreeGrafter"/>
</dbReference>
<dbReference type="PROSITE" id="PS50977">
    <property type="entry name" value="HTH_TETR_2"/>
    <property type="match status" value="1"/>
</dbReference>
<dbReference type="RefSeq" id="WP_157582962.1">
    <property type="nucleotide sequence ID" value="NZ_WPIN01000001.1"/>
</dbReference>
<name>A0A7K1S4V5_9BACT</name>
<evidence type="ECO:0000259" key="5">
    <source>
        <dbReference type="PROSITE" id="PS50977"/>
    </source>
</evidence>
<dbReference type="GO" id="GO:0000976">
    <property type="term" value="F:transcription cis-regulatory region binding"/>
    <property type="evidence" value="ECO:0007669"/>
    <property type="project" value="TreeGrafter"/>
</dbReference>
<dbReference type="Pfam" id="PF00440">
    <property type="entry name" value="TetR_N"/>
    <property type="match status" value="1"/>
</dbReference>
<comment type="caution">
    <text evidence="6">The sequence shown here is derived from an EMBL/GenBank/DDBJ whole genome shotgun (WGS) entry which is preliminary data.</text>
</comment>
<dbReference type="InterPro" id="IPR009057">
    <property type="entry name" value="Homeodomain-like_sf"/>
</dbReference>
<keyword evidence="3" id="KW-0804">Transcription</keyword>
<evidence type="ECO:0000256" key="3">
    <source>
        <dbReference type="ARBA" id="ARBA00023163"/>
    </source>
</evidence>
<dbReference type="EMBL" id="WPIN01000001">
    <property type="protein sequence ID" value="MVM28863.1"/>
    <property type="molecule type" value="Genomic_DNA"/>
</dbReference>
<evidence type="ECO:0000256" key="4">
    <source>
        <dbReference type="PROSITE-ProRule" id="PRU00335"/>
    </source>
</evidence>
<dbReference type="AlphaFoldDB" id="A0A7K1S4V5"/>
<dbReference type="PANTHER" id="PTHR30055:SF234">
    <property type="entry name" value="HTH-TYPE TRANSCRIPTIONAL REGULATOR BETI"/>
    <property type="match status" value="1"/>
</dbReference>
<feature type="domain" description="HTH tetR-type" evidence="5">
    <location>
        <begin position="7"/>
        <end position="67"/>
    </location>
</feature>
<dbReference type="PANTHER" id="PTHR30055">
    <property type="entry name" value="HTH-TYPE TRANSCRIPTIONAL REGULATOR RUTR"/>
    <property type="match status" value="1"/>
</dbReference>
<dbReference type="InterPro" id="IPR050109">
    <property type="entry name" value="HTH-type_TetR-like_transc_reg"/>
</dbReference>
<dbReference type="InterPro" id="IPR001647">
    <property type="entry name" value="HTH_TetR"/>
</dbReference>
<keyword evidence="7" id="KW-1185">Reference proteome</keyword>
<sequence length="214" mass="25096">MENKSQGDIKVKLLTAALYLFNRFGFVNVRLQHIADEAGVSVGNLAYHFKTKDALIETAYQSILHTQEKLVTDLHHTPLFNTIDEYIRSTFYFQQQYSFFFTDTLELIRAFPSLRQKHRKHLDWKIMQIDWLLKATISRGALHDPAEPDSLVLLAHRYVMMTESWMNFERMRGIDASKLEIKNYRLALWSLLSPYFTVKGIQEFQLLTSTTNID</sequence>
<evidence type="ECO:0000313" key="6">
    <source>
        <dbReference type="EMBL" id="MVM28863.1"/>
    </source>
</evidence>
<dbReference type="Proteomes" id="UP000436006">
    <property type="component" value="Unassembled WGS sequence"/>
</dbReference>
<evidence type="ECO:0000256" key="1">
    <source>
        <dbReference type="ARBA" id="ARBA00023015"/>
    </source>
</evidence>
<reference evidence="6 7" key="1">
    <citation type="submission" date="2019-12" db="EMBL/GenBank/DDBJ databases">
        <title>Spirosoma sp. HMF4905 genome sequencing and assembly.</title>
        <authorList>
            <person name="Kang H."/>
            <person name="Cha I."/>
            <person name="Kim H."/>
            <person name="Joh K."/>
        </authorList>
    </citation>
    <scope>NUCLEOTIDE SEQUENCE [LARGE SCALE GENOMIC DNA]</scope>
    <source>
        <strain evidence="6 7">HMF4905</strain>
    </source>
</reference>
<evidence type="ECO:0000313" key="7">
    <source>
        <dbReference type="Proteomes" id="UP000436006"/>
    </source>
</evidence>
<dbReference type="Pfam" id="PF13972">
    <property type="entry name" value="TetR"/>
    <property type="match status" value="1"/>
</dbReference>
<keyword evidence="1" id="KW-0805">Transcription regulation</keyword>
<evidence type="ECO:0000256" key="2">
    <source>
        <dbReference type="ARBA" id="ARBA00023125"/>
    </source>
</evidence>
<dbReference type="InterPro" id="IPR025722">
    <property type="entry name" value="TetR"/>
</dbReference>
<dbReference type="PRINTS" id="PR00455">
    <property type="entry name" value="HTHTETR"/>
</dbReference>
<protein>
    <submittedName>
        <fullName evidence="6">TetR family transcriptional regulator</fullName>
    </submittedName>
</protein>
<keyword evidence="2 4" id="KW-0238">DNA-binding</keyword>
<organism evidence="6 7">
    <name type="scientific">Spirosoma arboris</name>
    <dbReference type="NCBI Taxonomy" id="2682092"/>
    <lineage>
        <taxon>Bacteria</taxon>
        <taxon>Pseudomonadati</taxon>
        <taxon>Bacteroidota</taxon>
        <taxon>Cytophagia</taxon>
        <taxon>Cytophagales</taxon>
        <taxon>Cytophagaceae</taxon>
        <taxon>Spirosoma</taxon>
    </lineage>
</organism>
<feature type="DNA-binding region" description="H-T-H motif" evidence="4">
    <location>
        <begin position="30"/>
        <end position="49"/>
    </location>
</feature>
<dbReference type="Gene3D" id="1.10.357.10">
    <property type="entry name" value="Tetracycline Repressor, domain 2"/>
    <property type="match status" value="1"/>
</dbReference>
<dbReference type="SUPFAM" id="SSF46689">
    <property type="entry name" value="Homeodomain-like"/>
    <property type="match status" value="1"/>
</dbReference>
<gene>
    <name evidence="6" type="ORF">GO755_02375</name>
</gene>
<accession>A0A7K1S4V5</accession>
<proteinExistence type="predicted"/>